<feature type="signal peptide" evidence="2">
    <location>
        <begin position="1"/>
        <end position="20"/>
    </location>
</feature>
<feature type="transmembrane region" description="Helical" evidence="1">
    <location>
        <begin position="60"/>
        <end position="89"/>
    </location>
</feature>
<feature type="transmembrane region" description="Helical" evidence="1">
    <location>
        <begin position="109"/>
        <end position="129"/>
    </location>
</feature>
<evidence type="ECO:0000313" key="3">
    <source>
        <dbReference type="EMBL" id="KAJ7031454.1"/>
    </source>
</evidence>
<evidence type="ECO:0000256" key="1">
    <source>
        <dbReference type="SAM" id="Phobius"/>
    </source>
</evidence>
<keyword evidence="1" id="KW-0812">Transmembrane</keyword>
<dbReference type="EMBL" id="JARJCM010000081">
    <property type="protein sequence ID" value="KAJ7031454.1"/>
    <property type="molecule type" value="Genomic_DNA"/>
</dbReference>
<keyword evidence="2" id="KW-0732">Signal</keyword>
<protein>
    <submittedName>
        <fullName evidence="3">Uncharacterized protein</fullName>
    </submittedName>
</protein>
<dbReference type="AlphaFoldDB" id="A0AAD6SPR3"/>
<dbReference type="Proteomes" id="UP001218188">
    <property type="component" value="Unassembled WGS sequence"/>
</dbReference>
<feature type="transmembrane region" description="Helical" evidence="1">
    <location>
        <begin position="181"/>
        <end position="202"/>
    </location>
</feature>
<name>A0AAD6SPR3_9AGAR</name>
<organism evidence="3 4">
    <name type="scientific">Mycena alexandri</name>
    <dbReference type="NCBI Taxonomy" id="1745969"/>
    <lineage>
        <taxon>Eukaryota</taxon>
        <taxon>Fungi</taxon>
        <taxon>Dikarya</taxon>
        <taxon>Basidiomycota</taxon>
        <taxon>Agaricomycotina</taxon>
        <taxon>Agaricomycetes</taxon>
        <taxon>Agaricomycetidae</taxon>
        <taxon>Agaricales</taxon>
        <taxon>Marasmiineae</taxon>
        <taxon>Mycenaceae</taxon>
        <taxon>Mycena</taxon>
    </lineage>
</organism>
<evidence type="ECO:0000256" key="2">
    <source>
        <dbReference type="SAM" id="SignalP"/>
    </source>
</evidence>
<feature type="transmembrane region" description="Helical" evidence="1">
    <location>
        <begin position="141"/>
        <end position="161"/>
    </location>
</feature>
<sequence>MRRWLTSNSLFASLMSFVLSAGLTAGVLELTLYGAFTVLFSGVVYLFWSRGLVSRKQPTFYIFVALVGLFLSVTAHWLNGVYVLYLAFIRLGGGLPAEVLYFTLSTPTFLAHMSLVEVAAVITDGLVIHRLYVVWSSDVRIIIFPLVLQACQIVCGIKIIVDLSRETIFNFWTLSNPWVTSSLVASIIINGYSTALISFKMWRMSNTIKALTGSNSAGARIRRALIIMVESAMLQTTMNICVLVSFEIGLVVQSVFTALQPVVFGISVLLIHVRVGMGWATGPGSTRTAITLNTSSLGRRVDLEHDAEGGKATFRLSPI</sequence>
<keyword evidence="1" id="KW-0472">Membrane</keyword>
<comment type="caution">
    <text evidence="3">The sequence shown here is derived from an EMBL/GenBank/DDBJ whole genome shotgun (WGS) entry which is preliminary data.</text>
</comment>
<gene>
    <name evidence="3" type="ORF">C8F04DRAFT_697877</name>
</gene>
<keyword evidence="4" id="KW-1185">Reference proteome</keyword>
<reference evidence="3" key="1">
    <citation type="submission" date="2023-03" db="EMBL/GenBank/DDBJ databases">
        <title>Massive genome expansion in bonnet fungi (Mycena s.s.) driven by repeated elements and novel gene families across ecological guilds.</title>
        <authorList>
            <consortium name="Lawrence Berkeley National Laboratory"/>
            <person name="Harder C.B."/>
            <person name="Miyauchi S."/>
            <person name="Viragh M."/>
            <person name="Kuo A."/>
            <person name="Thoen E."/>
            <person name="Andreopoulos B."/>
            <person name="Lu D."/>
            <person name="Skrede I."/>
            <person name="Drula E."/>
            <person name="Henrissat B."/>
            <person name="Morin E."/>
            <person name="Kohler A."/>
            <person name="Barry K."/>
            <person name="LaButti K."/>
            <person name="Morin E."/>
            <person name="Salamov A."/>
            <person name="Lipzen A."/>
            <person name="Mereny Z."/>
            <person name="Hegedus B."/>
            <person name="Baldrian P."/>
            <person name="Stursova M."/>
            <person name="Weitz H."/>
            <person name="Taylor A."/>
            <person name="Grigoriev I.V."/>
            <person name="Nagy L.G."/>
            <person name="Martin F."/>
            <person name="Kauserud H."/>
        </authorList>
    </citation>
    <scope>NUCLEOTIDE SEQUENCE</scope>
    <source>
        <strain evidence="3">CBHHK200</strain>
    </source>
</reference>
<feature type="chain" id="PRO_5041903338" evidence="2">
    <location>
        <begin position="21"/>
        <end position="319"/>
    </location>
</feature>
<feature type="transmembrane region" description="Helical" evidence="1">
    <location>
        <begin position="258"/>
        <end position="277"/>
    </location>
</feature>
<evidence type="ECO:0000313" key="4">
    <source>
        <dbReference type="Proteomes" id="UP001218188"/>
    </source>
</evidence>
<feature type="transmembrane region" description="Helical" evidence="1">
    <location>
        <begin position="30"/>
        <end position="48"/>
    </location>
</feature>
<keyword evidence="1" id="KW-1133">Transmembrane helix</keyword>
<proteinExistence type="predicted"/>
<accession>A0AAD6SPR3</accession>
<feature type="transmembrane region" description="Helical" evidence="1">
    <location>
        <begin position="223"/>
        <end position="246"/>
    </location>
</feature>